<evidence type="ECO:0000313" key="3">
    <source>
        <dbReference type="Proteomes" id="UP000007801"/>
    </source>
</evidence>
<evidence type="ECO:0000313" key="2">
    <source>
        <dbReference type="EMBL" id="EDV42827.1"/>
    </source>
</evidence>
<dbReference type="EMBL" id="CH902617">
    <property type="protein sequence ID" value="EDV42827.1"/>
    <property type="molecule type" value="Genomic_DNA"/>
</dbReference>
<feature type="region of interest" description="Disordered" evidence="1">
    <location>
        <begin position="208"/>
        <end position="345"/>
    </location>
</feature>
<dbReference type="OMA" id="ICDDECK"/>
<organism evidence="2 3">
    <name type="scientific">Drosophila ananassae</name>
    <name type="common">Fruit fly</name>
    <dbReference type="NCBI Taxonomy" id="7217"/>
    <lineage>
        <taxon>Eukaryota</taxon>
        <taxon>Metazoa</taxon>
        <taxon>Ecdysozoa</taxon>
        <taxon>Arthropoda</taxon>
        <taxon>Hexapoda</taxon>
        <taxon>Insecta</taxon>
        <taxon>Pterygota</taxon>
        <taxon>Neoptera</taxon>
        <taxon>Endopterygota</taxon>
        <taxon>Diptera</taxon>
        <taxon>Brachycera</taxon>
        <taxon>Muscomorpha</taxon>
        <taxon>Ephydroidea</taxon>
        <taxon>Drosophilidae</taxon>
        <taxon>Drosophila</taxon>
        <taxon>Sophophora</taxon>
    </lineage>
</organism>
<dbReference type="OrthoDB" id="8039868at2759"/>
<evidence type="ECO:0000256" key="1">
    <source>
        <dbReference type="SAM" id="MobiDB-lite"/>
    </source>
</evidence>
<feature type="region of interest" description="Disordered" evidence="1">
    <location>
        <begin position="171"/>
        <end position="194"/>
    </location>
</feature>
<feature type="compositionally biased region" description="Polar residues" evidence="1">
    <location>
        <begin position="305"/>
        <end position="345"/>
    </location>
</feature>
<dbReference type="InParanoid" id="B3LXI3"/>
<feature type="compositionally biased region" description="Polar residues" evidence="1">
    <location>
        <begin position="223"/>
        <end position="239"/>
    </location>
</feature>
<sequence>MYMQNEQQSGSDPNSRAQQTDISHLRDHWKPNTSSQASAMGMDDPLAKPSQTEASFLREHHTPKYGRSETDTVNAQSASGCQCSSRSKSADPPPVKSPICVCDKRAQAQVCGMVESKPPSSQQSCSCKKDSKSKSGGALLSAVSTCTKEILKPCGCGSSKKPCYCPNQSNIVAGPSSSRQGRSKQVTAESSKATGTALFSCSCDATEESEPDPCEQKLKPCASRSQPNMADQSYQSGSIWLSALKDAEDVKPPPEPKRPCPAQEFTDTAAQTSRAPSAASCPQSRYYNPSFESKGSAPKPAHPCSQPSFGTENPSYGSKVSGPKSSHPCNQPSFGMNEETSATTRSRSIVGKITCLCASDEQPTVEYCTDQGQQQEDQNSFMPCPSARIQHSSAFKDYISGEAGPTKKSSSKKVCMVEDEKFCDCSSAESIKKPSTATCQDDISECCKECEDSKSGLMEAKSCCTEEKSGCIEQPSDCIITSLKTHRSISGGSCMCDKDEDEDPPAGDLSQSACVLKDCKCYVKTSKYDISMQGSYNQSKQGDEMCSCVDGTGFQTPEDACGLIKNMCASRKERVLGLLDQLSKPSCDCGVSRASLIQQLFREITLLLRSERESAIAPAEEPPPPEVEFEDCCTTQHERGGESPPKKVKTKAELRREECFEAMEDYVRRCYMPREPPPIPVQDIYGFEIDPEFCPDGVQMDPTQFLKDPNDKFQEIGDVNTCDGNPPDCGNSQSLRGSASEKASIVVCGEMYQDCQGYDEKDPPCQSKPSQNSEDSICPGAGDEDDPPCPCNTPDFCTKLRAFYKSKKALMTGDAEMDDKAASTYQFLKNLCEASSKKSPCSQDKGDLAEDLLPAEPLPPEIRRLCEDLLRQALKECNVCEDTGGGSCDGDDAGKGSKPCDEEGSDGHGDQAKVCPEELPEECPDECPSEGEEEGVVPFKGDGDPGPGCLCCHCRALICDDECKTVAKTLRSAMCDPICEMKYFIDSMIVDLHAMDCVLGDKKAKPKDVKANDASNTGPGDSFPVSITAVSSLGCSALYVRWEVADCRAIAGYEIYVDGHLTNRFYSFKHQAGVITNIDVTNPHNIVLRAQAVGQDFPGENDGVPSQCGCQTVAPAHPELAAGAERPWTPAVYYYDPNSAEPGGVLPC</sequence>
<feature type="region of interest" description="Disordered" evidence="1">
    <location>
        <begin position="759"/>
        <end position="785"/>
    </location>
</feature>
<feature type="region of interest" description="Disordered" evidence="1">
    <location>
        <begin position="1"/>
        <end position="73"/>
    </location>
</feature>
<dbReference type="STRING" id="7217.B3LXI3"/>
<protein>
    <submittedName>
        <fullName evidence="2">Uncharacterized protein</fullName>
    </submittedName>
</protein>
<feature type="compositionally biased region" description="Basic and acidic residues" evidence="1">
    <location>
        <begin position="245"/>
        <end position="258"/>
    </location>
</feature>
<feature type="compositionally biased region" description="Low complexity" evidence="1">
    <location>
        <begin position="116"/>
        <end position="126"/>
    </location>
</feature>
<feature type="region of interest" description="Disordered" evidence="1">
    <location>
        <begin position="113"/>
        <end position="135"/>
    </location>
</feature>
<dbReference type="AlphaFoldDB" id="B3LXI3"/>
<dbReference type="PhylomeDB" id="B3LXI3"/>
<dbReference type="eggNOG" id="ENOG502QUX8">
    <property type="taxonomic scope" value="Eukaryota"/>
</dbReference>
<feature type="compositionally biased region" description="Polar residues" evidence="1">
    <location>
        <begin position="1"/>
        <end position="22"/>
    </location>
</feature>
<feature type="compositionally biased region" description="Basic and acidic residues" evidence="1">
    <location>
        <begin position="56"/>
        <end position="70"/>
    </location>
</feature>
<keyword evidence="3" id="KW-1185">Reference proteome</keyword>
<gene>
    <name evidence="2" type="primary">Dana\GF16834</name>
    <name evidence="2" type="synonym">dana_GLEANR_18100</name>
    <name evidence="2" type="ORF">GF16834</name>
</gene>
<dbReference type="FunCoup" id="B3LXI3">
    <property type="interactions" value="1"/>
</dbReference>
<reference evidence="2 3" key="1">
    <citation type="journal article" date="2007" name="Nature">
        <title>Evolution of genes and genomes on the Drosophila phylogeny.</title>
        <authorList>
            <consortium name="Drosophila 12 Genomes Consortium"/>
            <person name="Clark A.G."/>
            <person name="Eisen M.B."/>
            <person name="Smith D.R."/>
            <person name="Bergman C.M."/>
            <person name="Oliver B."/>
            <person name="Markow T.A."/>
            <person name="Kaufman T.C."/>
            <person name="Kellis M."/>
            <person name="Gelbart W."/>
            <person name="Iyer V.N."/>
            <person name="Pollard D.A."/>
            <person name="Sackton T.B."/>
            <person name="Larracuente A.M."/>
            <person name="Singh N.D."/>
            <person name="Abad J.P."/>
            <person name="Abt D.N."/>
            <person name="Adryan B."/>
            <person name="Aguade M."/>
            <person name="Akashi H."/>
            <person name="Anderson W.W."/>
            <person name="Aquadro C.F."/>
            <person name="Ardell D.H."/>
            <person name="Arguello R."/>
            <person name="Artieri C.G."/>
            <person name="Barbash D.A."/>
            <person name="Barker D."/>
            <person name="Barsanti P."/>
            <person name="Batterham P."/>
            <person name="Batzoglou S."/>
            <person name="Begun D."/>
            <person name="Bhutkar A."/>
            <person name="Blanco E."/>
            <person name="Bosak S.A."/>
            <person name="Bradley R.K."/>
            <person name="Brand A.D."/>
            <person name="Brent M.R."/>
            <person name="Brooks A.N."/>
            <person name="Brown R.H."/>
            <person name="Butlin R.K."/>
            <person name="Caggese C."/>
            <person name="Calvi B.R."/>
            <person name="Bernardo de Carvalho A."/>
            <person name="Caspi A."/>
            <person name="Castrezana S."/>
            <person name="Celniker S.E."/>
            <person name="Chang J.L."/>
            <person name="Chapple C."/>
            <person name="Chatterji S."/>
            <person name="Chinwalla A."/>
            <person name="Civetta A."/>
            <person name="Clifton S.W."/>
            <person name="Comeron J.M."/>
            <person name="Costello J.C."/>
            <person name="Coyne J.A."/>
            <person name="Daub J."/>
            <person name="David R.G."/>
            <person name="Delcher A.L."/>
            <person name="Delehaunty K."/>
            <person name="Do C.B."/>
            <person name="Ebling H."/>
            <person name="Edwards K."/>
            <person name="Eickbush T."/>
            <person name="Evans J.D."/>
            <person name="Filipski A."/>
            <person name="Findeiss S."/>
            <person name="Freyhult E."/>
            <person name="Fulton L."/>
            <person name="Fulton R."/>
            <person name="Garcia A.C."/>
            <person name="Gardiner A."/>
            <person name="Garfield D.A."/>
            <person name="Garvin B.E."/>
            <person name="Gibson G."/>
            <person name="Gilbert D."/>
            <person name="Gnerre S."/>
            <person name="Godfrey J."/>
            <person name="Good R."/>
            <person name="Gotea V."/>
            <person name="Gravely B."/>
            <person name="Greenberg A.J."/>
            <person name="Griffiths-Jones S."/>
            <person name="Gross S."/>
            <person name="Guigo R."/>
            <person name="Gustafson E.A."/>
            <person name="Haerty W."/>
            <person name="Hahn M.W."/>
            <person name="Halligan D.L."/>
            <person name="Halpern A.L."/>
            <person name="Halter G.M."/>
            <person name="Han M.V."/>
            <person name="Heger A."/>
            <person name="Hillier L."/>
            <person name="Hinrichs A.S."/>
            <person name="Holmes I."/>
            <person name="Hoskins R.A."/>
            <person name="Hubisz M.J."/>
            <person name="Hultmark D."/>
            <person name="Huntley M.A."/>
            <person name="Jaffe D.B."/>
            <person name="Jagadeeshan S."/>
            <person name="Jeck W.R."/>
            <person name="Johnson J."/>
            <person name="Jones C.D."/>
            <person name="Jordan W.C."/>
            <person name="Karpen G.H."/>
            <person name="Kataoka E."/>
            <person name="Keightley P.D."/>
            <person name="Kheradpour P."/>
            <person name="Kirkness E.F."/>
            <person name="Koerich L.B."/>
            <person name="Kristiansen K."/>
            <person name="Kudrna D."/>
            <person name="Kulathinal R.J."/>
            <person name="Kumar S."/>
            <person name="Kwok R."/>
            <person name="Lander E."/>
            <person name="Langley C.H."/>
            <person name="Lapoint R."/>
            <person name="Lazzaro B.P."/>
            <person name="Lee S.J."/>
            <person name="Levesque L."/>
            <person name="Li R."/>
            <person name="Lin C.F."/>
            <person name="Lin M.F."/>
            <person name="Lindblad-Toh K."/>
            <person name="Llopart A."/>
            <person name="Long M."/>
            <person name="Low L."/>
            <person name="Lozovsky E."/>
            <person name="Lu J."/>
            <person name="Luo M."/>
            <person name="Machado C.A."/>
            <person name="Makalowski W."/>
            <person name="Marzo M."/>
            <person name="Matsuda M."/>
            <person name="Matzkin L."/>
            <person name="McAllister B."/>
            <person name="McBride C.S."/>
            <person name="McKernan B."/>
            <person name="McKernan K."/>
            <person name="Mendez-Lago M."/>
            <person name="Minx P."/>
            <person name="Mollenhauer M.U."/>
            <person name="Montooth K."/>
            <person name="Mount S.M."/>
            <person name="Mu X."/>
            <person name="Myers E."/>
            <person name="Negre B."/>
            <person name="Newfeld S."/>
            <person name="Nielsen R."/>
            <person name="Noor M.A."/>
            <person name="O'Grady P."/>
            <person name="Pachter L."/>
            <person name="Papaceit M."/>
            <person name="Parisi M.J."/>
            <person name="Parisi M."/>
            <person name="Parts L."/>
            <person name="Pedersen J.S."/>
            <person name="Pesole G."/>
            <person name="Phillippy A.M."/>
            <person name="Ponting C.P."/>
            <person name="Pop M."/>
            <person name="Porcelli D."/>
            <person name="Powell J.R."/>
            <person name="Prohaska S."/>
            <person name="Pruitt K."/>
            <person name="Puig M."/>
            <person name="Quesneville H."/>
            <person name="Ram K.R."/>
            <person name="Rand D."/>
            <person name="Rasmussen M.D."/>
            <person name="Reed L.K."/>
            <person name="Reenan R."/>
            <person name="Reily A."/>
            <person name="Remington K.A."/>
            <person name="Rieger T.T."/>
            <person name="Ritchie M.G."/>
            <person name="Robin C."/>
            <person name="Rogers Y.H."/>
            <person name="Rohde C."/>
            <person name="Rozas J."/>
            <person name="Rubenfield M.J."/>
            <person name="Ruiz A."/>
            <person name="Russo S."/>
            <person name="Salzberg S.L."/>
            <person name="Sanchez-Gracia A."/>
            <person name="Saranga D.J."/>
            <person name="Sato H."/>
            <person name="Schaeffer S.W."/>
            <person name="Schatz M.C."/>
            <person name="Schlenke T."/>
            <person name="Schwartz R."/>
            <person name="Segarra C."/>
            <person name="Singh R.S."/>
            <person name="Sirot L."/>
            <person name="Sirota M."/>
            <person name="Sisneros N.B."/>
            <person name="Smith C.D."/>
            <person name="Smith T.F."/>
            <person name="Spieth J."/>
            <person name="Stage D.E."/>
            <person name="Stark A."/>
            <person name="Stephan W."/>
            <person name="Strausberg R.L."/>
            <person name="Strempel S."/>
            <person name="Sturgill D."/>
            <person name="Sutton G."/>
            <person name="Sutton G.G."/>
            <person name="Tao W."/>
            <person name="Teichmann S."/>
            <person name="Tobari Y.N."/>
            <person name="Tomimura Y."/>
            <person name="Tsolas J.M."/>
            <person name="Valente V.L."/>
            <person name="Venter E."/>
            <person name="Venter J.C."/>
            <person name="Vicario S."/>
            <person name="Vieira F.G."/>
            <person name="Vilella A.J."/>
            <person name="Villasante A."/>
            <person name="Walenz B."/>
            <person name="Wang J."/>
            <person name="Wasserman M."/>
            <person name="Watts T."/>
            <person name="Wilson D."/>
            <person name="Wilson R.K."/>
            <person name="Wing R.A."/>
            <person name="Wolfner M.F."/>
            <person name="Wong A."/>
            <person name="Wong G.K."/>
            <person name="Wu C.I."/>
            <person name="Wu G."/>
            <person name="Yamamoto D."/>
            <person name="Yang H.P."/>
            <person name="Yang S.P."/>
            <person name="Yorke J.A."/>
            <person name="Yoshida K."/>
            <person name="Zdobnov E."/>
            <person name="Zhang P."/>
            <person name="Zhang Y."/>
            <person name="Zimin A.V."/>
            <person name="Baldwin J."/>
            <person name="Abdouelleil A."/>
            <person name="Abdulkadir J."/>
            <person name="Abebe A."/>
            <person name="Abera B."/>
            <person name="Abreu J."/>
            <person name="Acer S.C."/>
            <person name="Aftuck L."/>
            <person name="Alexander A."/>
            <person name="An P."/>
            <person name="Anderson E."/>
            <person name="Anderson S."/>
            <person name="Arachi H."/>
            <person name="Azer M."/>
            <person name="Bachantsang P."/>
            <person name="Barry A."/>
            <person name="Bayul T."/>
            <person name="Berlin A."/>
            <person name="Bessette D."/>
            <person name="Bloom T."/>
            <person name="Blye J."/>
            <person name="Boguslavskiy L."/>
            <person name="Bonnet C."/>
            <person name="Boukhgalter B."/>
            <person name="Bourzgui I."/>
            <person name="Brown A."/>
            <person name="Cahill P."/>
            <person name="Channer S."/>
            <person name="Cheshatsang Y."/>
            <person name="Chuda L."/>
            <person name="Citroen M."/>
            <person name="Collymore A."/>
            <person name="Cooke P."/>
            <person name="Costello M."/>
            <person name="D'Aco K."/>
            <person name="Daza R."/>
            <person name="De Haan G."/>
            <person name="DeGray S."/>
            <person name="DeMaso C."/>
            <person name="Dhargay N."/>
            <person name="Dooley K."/>
            <person name="Dooley E."/>
            <person name="Doricent M."/>
            <person name="Dorje P."/>
            <person name="Dorjee K."/>
            <person name="Dupes A."/>
            <person name="Elong R."/>
            <person name="Falk J."/>
            <person name="Farina A."/>
            <person name="Faro S."/>
            <person name="Ferguson D."/>
            <person name="Fisher S."/>
            <person name="Foley C.D."/>
            <person name="Franke A."/>
            <person name="Friedrich D."/>
            <person name="Gadbois L."/>
            <person name="Gearin G."/>
            <person name="Gearin C.R."/>
            <person name="Giannoukos G."/>
            <person name="Goode T."/>
            <person name="Graham J."/>
            <person name="Grandbois E."/>
            <person name="Grewal S."/>
            <person name="Gyaltsen K."/>
            <person name="Hafez N."/>
            <person name="Hagos B."/>
            <person name="Hall J."/>
            <person name="Henson C."/>
            <person name="Hollinger A."/>
            <person name="Honan T."/>
            <person name="Huard M.D."/>
            <person name="Hughes L."/>
            <person name="Hurhula B."/>
            <person name="Husby M.E."/>
            <person name="Kamat A."/>
            <person name="Kanga B."/>
            <person name="Kashin S."/>
            <person name="Khazanovich D."/>
            <person name="Kisner P."/>
            <person name="Lance K."/>
            <person name="Lara M."/>
            <person name="Lee W."/>
            <person name="Lennon N."/>
            <person name="Letendre F."/>
            <person name="LeVine R."/>
            <person name="Lipovsky A."/>
            <person name="Liu X."/>
            <person name="Liu J."/>
            <person name="Liu S."/>
            <person name="Lokyitsang T."/>
            <person name="Lokyitsang Y."/>
            <person name="Lubonja R."/>
            <person name="Lui A."/>
            <person name="MacDonald P."/>
            <person name="Magnisalis V."/>
            <person name="Maru K."/>
            <person name="Matthews C."/>
            <person name="McCusker W."/>
            <person name="McDonough S."/>
            <person name="Mehta T."/>
            <person name="Meldrim J."/>
            <person name="Meneus L."/>
            <person name="Mihai O."/>
            <person name="Mihalev A."/>
            <person name="Mihova T."/>
            <person name="Mittelman R."/>
            <person name="Mlenga V."/>
            <person name="Montmayeur A."/>
            <person name="Mulrain L."/>
            <person name="Navidi A."/>
            <person name="Naylor J."/>
            <person name="Negash T."/>
            <person name="Nguyen T."/>
            <person name="Nguyen N."/>
            <person name="Nicol R."/>
            <person name="Norbu C."/>
            <person name="Norbu N."/>
            <person name="Novod N."/>
            <person name="O'Neill B."/>
            <person name="Osman S."/>
            <person name="Markiewicz E."/>
            <person name="Oyono O.L."/>
            <person name="Patti C."/>
            <person name="Phunkhang P."/>
            <person name="Pierre F."/>
            <person name="Priest M."/>
            <person name="Raghuraman S."/>
            <person name="Rege F."/>
            <person name="Reyes R."/>
            <person name="Rise C."/>
            <person name="Rogov P."/>
            <person name="Ross K."/>
            <person name="Ryan E."/>
            <person name="Settipalli S."/>
            <person name="Shea T."/>
            <person name="Sherpa N."/>
            <person name="Shi L."/>
            <person name="Shih D."/>
            <person name="Sparrow T."/>
            <person name="Spaulding J."/>
            <person name="Stalker J."/>
            <person name="Stange-Thomann N."/>
            <person name="Stavropoulos S."/>
            <person name="Stone C."/>
            <person name="Strader C."/>
            <person name="Tesfaye S."/>
            <person name="Thomson T."/>
            <person name="Thoulutsang Y."/>
            <person name="Thoulutsang D."/>
            <person name="Topham K."/>
            <person name="Topping I."/>
            <person name="Tsamla T."/>
            <person name="Vassiliev H."/>
            <person name="Vo A."/>
            <person name="Wangchuk T."/>
            <person name="Wangdi T."/>
            <person name="Weiand M."/>
            <person name="Wilkinson J."/>
            <person name="Wilson A."/>
            <person name="Yadav S."/>
            <person name="Young G."/>
            <person name="Yu Q."/>
            <person name="Zembek L."/>
            <person name="Zhong D."/>
            <person name="Zimmer A."/>
            <person name="Zwirko Z."/>
            <person name="Jaffe D.B."/>
            <person name="Alvarez P."/>
            <person name="Brockman W."/>
            <person name="Butler J."/>
            <person name="Chin C."/>
            <person name="Gnerre S."/>
            <person name="Grabherr M."/>
            <person name="Kleber M."/>
            <person name="Mauceli E."/>
            <person name="MacCallum I."/>
        </authorList>
    </citation>
    <scope>NUCLEOTIDE SEQUENCE [LARGE SCALE GENOMIC DNA]</scope>
    <source>
        <strain evidence="3">Tucson 14024-0371.13</strain>
    </source>
</reference>
<dbReference type="HOGENOM" id="CLU_295484_0_0_1"/>
<accession>B3LXI3</accession>
<proteinExistence type="predicted"/>
<name>B3LXI3_DROAN</name>
<dbReference type="Proteomes" id="UP000007801">
    <property type="component" value="Unassembled WGS sequence"/>
</dbReference>
<feature type="compositionally biased region" description="Polar residues" evidence="1">
    <location>
        <begin position="265"/>
        <end position="293"/>
    </location>
</feature>